<accession>A0A8H7PBT7</accession>
<evidence type="ECO:0000313" key="3">
    <source>
        <dbReference type="EMBL" id="KAF9821917.1"/>
    </source>
</evidence>
<dbReference type="EMBL" id="JADOXO010000002">
    <property type="protein sequence ID" value="KAF9821917.1"/>
    <property type="molecule type" value="Genomic_DNA"/>
</dbReference>
<keyword evidence="1" id="KW-0175">Coiled coil</keyword>
<evidence type="ECO:0000256" key="1">
    <source>
        <dbReference type="SAM" id="Coils"/>
    </source>
</evidence>
<feature type="compositionally biased region" description="Basic and acidic residues" evidence="2">
    <location>
        <begin position="522"/>
        <end position="531"/>
    </location>
</feature>
<evidence type="ECO:0000313" key="4">
    <source>
        <dbReference type="Proteomes" id="UP000639403"/>
    </source>
</evidence>
<feature type="region of interest" description="Disordered" evidence="2">
    <location>
        <begin position="169"/>
        <end position="199"/>
    </location>
</feature>
<gene>
    <name evidence="3" type="ORF">IEO21_00347</name>
</gene>
<comment type="caution">
    <text evidence="3">The sequence shown here is derived from an EMBL/GenBank/DDBJ whole genome shotgun (WGS) entry which is preliminary data.</text>
</comment>
<organism evidence="3 4">
    <name type="scientific">Rhodonia placenta</name>
    <dbReference type="NCBI Taxonomy" id="104341"/>
    <lineage>
        <taxon>Eukaryota</taxon>
        <taxon>Fungi</taxon>
        <taxon>Dikarya</taxon>
        <taxon>Basidiomycota</taxon>
        <taxon>Agaricomycotina</taxon>
        <taxon>Agaricomycetes</taxon>
        <taxon>Polyporales</taxon>
        <taxon>Adustoporiaceae</taxon>
        <taxon>Rhodonia</taxon>
    </lineage>
</organism>
<feature type="compositionally biased region" description="Polar residues" evidence="2">
    <location>
        <begin position="544"/>
        <end position="556"/>
    </location>
</feature>
<dbReference type="AlphaFoldDB" id="A0A8H7PBT7"/>
<dbReference type="Proteomes" id="UP000639403">
    <property type="component" value="Unassembled WGS sequence"/>
</dbReference>
<feature type="compositionally biased region" description="Polar residues" evidence="2">
    <location>
        <begin position="313"/>
        <end position="334"/>
    </location>
</feature>
<evidence type="ECO:0000256" key="2">
    <source>
        <dbReference type="SAM" id="MobiDB-lite"/>
    </source>
</evidence>
<reference evidence="3" key="1">
    <citation type="submission" date="2020-11" db="EMBL/GenBank/DDBJ databases">
        <authorList>
            <person name="Koelle M."/>
            <person name="Horta M.A.C."/>
            <person name="Nowrousian M."/>
            <person name="Ohm R.A."/>
            <person name="Benz P."/>
            <person name="Pilgard A."/>
        </authorList>
    </citation>
    <scope>NUCLEOTIDE SEQUENCE</scope>
    <source>
        <strain evidence="3">FPRL280</strain>
    </source>
</reference>
<feature type="compositionally biased region" description="Polar residues" evidence="2">
    <location>
        <begin position="276"/>
        <end position="285"/>
    </location>
</feature>
<name>A0A8H7PBT7_9APHY</name>
<reference evidence="3" key="2">
    <citation type="journal article" name="Front. Microbiol.">
        <title>Degradative Capacity of Two Strains of Rhodonia placenta: From Phenotype to Genotype.</title>
        <authorList>
            <person name="Kolle M."/>
            <person name="Horta M.A.C."/>
            <person name="Nowrousian M."/>
            <person name="Ohm R.A."/>
            <person name="Benz J.P."/>
            <person name="Pilgard A."/>
        </authorList>
    </citation>
    <scope>NUCLEOTIDE SEQUENCE</scope>
    <source>
        <strain evidence="3">FPRL280</strain>
    </source>
</reference>
<sequence length="647" mass="68423">MALHLDRKTLENMKRVDLQKLCKDHGIKANLKSEALVDLLLDTMQPRTRPVPDTQARRSASIRVVSRSTIDSRPRGMSGSSVIIHDTDDEEETAAEGVGRPTLAGGSGARAITRSLSVPKTPRGKVSRSIKPSEAPIQEEEEPTEAEGLYFDLDTAPRVLILDPHKAAVAGPSGTQHDLGPPQGSLLGGEGASSSRIPEESNHYTDAIMQPLKQQMQSLQAELQQLTLQVADIQTLKTQLSGLTSEVERLRSETSRIAQLEAEIETLKGAAFAGAISSSPRQSAKSAGKARAIDQHSSPPTIISPMEVDDQPSEPTVQGGKTANPSTAGLSQSLLGKRLRDSDDSPGTGAADAGKTGEKELEQGVIRPTKKRAKLSPKEPGGLRSSSHESPPLEDTAPAPAPSRPAFTVFSGPEEQELLETYSDPPPNLSDYLDLPPAGFAPPVGNGNGHGPVTATANANENVQQATTTPFTFTFSHPMFPPVTSTPVGPYGETMPSFIYPEPPISPTPGATTSPIGGYIDRGGRRERNDLFHPLGPPRRPRSAATQASRPQSSESPGAEGTVNPAALMRTPPLATVPELGAEPTPISSTEVGHGLGLTALPLPPDTPAAPMKRTMYGTELEADTRFGDFGVEGVATGFWTGRAPRF</sequence>
<feature type="region of interest" description="Disordered" evidence="2">
    <location>
        <begin position="505"/>
        <end position="566"/>
    </location>
</feature>
<protein>
    <submittedName>
        <fullName evidence="3">Uncharacterized protein</fullName>
    </submittedName>
</protein>
<proteinExistence type="predicted"/>
<feature type="coiled-coil region" evidence="1">
    <location>
        <begin position="209"/>
        <end position="270"/>
    </location>
</feature>
<feature type="region of interest" description="Disordered" evidence="2">
    <location>
        <begin position="276"/>
        <end position="422"/>
    </location>
</feature>
<feature type="region of interest" description="Disordered" evidence="2">
    <location>
        <begin position="88"/>
        <end position="146"/>
    </location>
</feature>